<comment type="caution">
    <text evidence="1">The sequence shown here is derived from an EMBL/GenBank/DDBJ whole genome shotgun (WGS) entry which is preliminary data.</text>
</comment>
<accession>R4Z4X1</accession>
<dbReference type="Proteomes" id="UP000018291">
    <property type="component" value="Unassembled WGS sequence"/>
</dbReference>
<dbReference type="EMBL" id="CANL01000078">
    <property type="protein sequence ID" value="CCM65745.1"/>
    <property type="molecule type" value="Genomic_DNA"/>
</dbReference>
<keyword evidence="2" id="KW-1185">Reference proteome</keyword>
<proteinExistence type="predicted"/>
<organism evidence="1 2">
    <name type="scientific">Candidatus Neomicrothrix parvicella RN1</name>
    <dbReference type="NCBI Taxonomy" id="1229780"/>
    <lineage>
        <taxon>Bacteria</taxon>
        <taxon>Bacillati</taxon>
        <taxon>Actinomycetota</taxon>
        <taxon>Acidimicrobiia</taxon>
        <taxon>Acidimicrobiales</taxon>
        <taxon>Microthrixaceae</taxon>
        <taxon>Candidatus Neomicrothrix</taxon>
    </lineage>
</organism>
<dbReference type="HOGENOM" id="CLU_2732529_0_0_11"/>
<reference evidence="1 2" key="1">
    <citation type="journal article" date="2013" name="ISME J.">
        <title>Metabolic model for the filamentous 'Candidatus Microthrix parvicella' based on genomic and metagenomic analyses.</title>
        <authorList>
            <person name="Jon McIlroy S."/>
            <person name="Kristiansen R."/>
            <person name="Albertsen M."/>
            <person name="Michael Karst S."/>
            <person name="Rossetti S."/>
            <person name="Lund Nielsen J."/>
            <person name="Tandoi V."/>
            <person name="James Seviour R."/>
            <person name="Nielsen P.H."/>
        </authorList>
    </citation>
    <scope>NUCLEOTIDE SEQUENCE [LARGE SCALE GENOMIC DNA]</scope>
    <source>
        <strain evidence="1 2">RN1</strain>
    </source>
</reference>
<protein>
    <submittedName>
        <fullName evidence="1">Uncharacterized protein</fullName>
    </submittedName>
</protein>
<evidence type="ECO:0000313" key="2">
    <source>
        <dbReference type="Proteomes" id="UP000018291"/>
    </source>
</evidence>
<dbReference type="AlphaFoldDB" id="R4Z4X1"/>
<name>R4Z4X1_9ACTN</name>
<evidence type="ECO:0000313" key="1">
    <source>
        <dbReference type="EMBL" id="CCM65745.1"/>
    </source>
</evidence>
<dbReference type="STRING" id="1229780.BN381_80275"/>
<sequence length="71" mass="7560">MRPRRGTGVGFGVTSRGRCVMKVVPVLPGAGEHQVKGMIASSERKDATTTKRGQLLSPQIATFEIPFSTAC</sequence>
<gene>
    <name evidence="1" type="ORF">BN381_80275</name>
</gene>